<organism evidence="2 3">
    <name type="scientific">Streptomyces peucetius</name>
    <dbReference type="NCBI Taxonomy" id="1950"/>
    <lineage>
        <taxon>Bacteria</taxon>
        <taxon>Bacillati</taxon>
        <taxon>Actinomycetota</taxon>
        <taxon>Actinomycetes</taxon>
        <taxon>Kitasatosporales</taxon>
        <taxon>Streptomycetaceae</taxon>
        <taxon>Streptomyces</taxon>
    </lineage>
</organism>
<evidence type="ECO:0000313" key="2">
    <source>
        <dbReference type="EMBL" id="UYQ62642.1"/>
    </source>
</evidence>
<dbReference type="Proteomes" id="UP001163878">
    <property type="component" value="Chromosome"/>
</dbReference>
<protein>
    <submittedName>
        <fullName evidence="2">ScbA/BarX family gamma-butyrolactone biosynthesis protein</fullName>
    </submittedName>
</protein>
<evidence type="ECO:0000313" key="3">
    <source>
        <dbReference type="Proteomes" id="UP001163878"/>
    </source>
</evidence>
<proteinExistence type="predicted"/>
<dbReference type="EMBL" id="CP107567">
    <property type="protein sequence ID" value="UYQ62642.1"/>
    <property type="molecule type" value="Genomic_DNA"/>
</dbReference>
<accession>A0ABY6I9V7</accession>
<dbReference type="RefSeq" id="WP_264244341.1">
    <property type="nucleotide sequence ID" value="NZ_CP107567.1"/>
</dbReference>
<feature type="domain" description="A-factor biosynthesis hotdog" evidence="1">
    <location>
        <begin position="21"/>
        <end position="153"/>
    </location>
</feature>
<evidence type="ECO:0000259" key="1">
    <source>
        <dbReference type="Pfam" id="PF03756"/>
    </source>
</evidence>
<dbReference type="NCBIfam" id="NF041195">
    <property type="entry name" value="ScbA_BarX_GamBu"/>
    <property type="match status" value="1"/>
</dbReference>
<reference evidence="2" key="1">
    <citation type="submission" date="2022-10" db="EMBL/GenBank/DDBJ databases">
        <title>Cytochrome P450 Catalyzes Benzene Ring Formation in the Biosynthesis of Trialkyl-Substituted Aromatic Polyketides.</title>
        <authorList>
            <person name="Zhao E."/>
            <person name="Ge H."/>
        </authorList>
    </citation>
    <scope>NUCLEOTIDE SEQUENCE</scope>
    <source>
        <strain evidence="2">NA0869</strain>
    </source>
</reference>
<feature type="domain" description="A-factor biosynthesis hotdog" evidence="1">
    <location>
        <begin position="190"/>
        <end position="314"/>
    </location>
</feature>
<dbReference type="InterPro" id="IPR047757">
    <property type="entry name" value="AfsA-like"/>
</dbReference>
<sequence>MSVTQGHETITLLPVSQEYTHKTNTGEVLLRSWQPVADDTFTVTAEWPDTHSFYAPRNGLHDPLQLSETIRQTLPLLSHGAYGVPFGHQLLWQDFSWEIDREASRSDGSPAELELRIRCFDVTYRKDRASAMSLNIEAERSGRHLATARTRFTIQDPTVYRRLRGRYADKAAANAGAVPLPPPAAMSPFGRDSFADVVLASTDLPHRWQLRADTAHPILFDHPVDHAPGMLLLEAARQAALATGHPEQRVVLGMASVFSRYAELDSPCWITTEPIAAGDEQRRGEWSAQGDRTANRVRVSAEQNDREIFSSEVTLAPLHPAPLA</sequence>
<dbReference type="InterPro" id="IPR005509">
    <property type="entry name" value="AfsA_hotdog_dom"/>
</dbReference>
<name>A0ABY6I9V7_STRPE</name>
<keyword evidence="3" id="KW-1185">Reference proteome</keyword>
<dbReference type="Pfam" id="PF03756">
    <property type="entry name" value="AfsA"/>
    <property type="match status" value="2"/>
</dbReference>
<gene>
    <name evidence="2" type="ORF">OGH68_14890</name>
</gene>